<evidence type="ECO:0000256" key="10">
    <source>
        <dbReference type="SAM" id="MobiDB-lite"/>
    </source>
</evidence>
<keyword evidence="3" id="KW-0548">Nucleotidyltransferase</keyword>
<feature type="domain" description="Reverse transcriptase" evidence="11">
    <location>
        <begin position="167"/>
        <end position="407"/>
    </location>
</feature>
<comment type="caution">
    <text evidence="12">The sequence shown here is derived from an EMBL/GenBank/DDBJ whole genome shotgun (WGS) entry which is preliminary data.</text>
</comment>
<name>A0A085WL81_9BACT</name>
<gene>
    <name evidence="12" type="ORF">DB31_7681</name>
</gene>
<dbReference type="EC" id="2.7.7.49" evidence="1"/>
<dbReference type="EMBL" id="JMCB01000006">
    <property type="protein sequence ID" value="KFE68444.1"/>
    <property type="molecule type" value="Genomic_DNA"/>
</dbReference>
<reference evidence="12 13" key="1">
    <citation type="submission" date="2014-04" db="EMBL/GenBank/DDBJ databases">
        <title>Genome assembly of Hyalangium minutum DSM 14724.</title>
        <authorList>
            <person name="Sharma G."/>
            <person name="Subramanian S."/>
        </authorList>
    </citation>
    <scope>NUCLEOTIDE SEQUENCE [LARGE SCALE GENOMIC DNA]</scope>
    <source>
        <strain evidence="12 13">DSM 14724</strain>
    </source>
</reference>
<dbReference type="InterPro" id="IPR043502">
    <property type="entry name" value="DNA/RNA_pol_sf"/>
</dbReference>
<dbReference type="Pfam" id="PF00078">
    <property type="entry name" value="RVT_1"/>
    <property type="match status" value="1"/>
</dbReference>
<sequence>MTSKLETHVPAAPPQPGTAPQPTPPSAAALAQREARRQRHEVLLAQWKAVEEAGGKDEWVRQQLVARGVAAEEVDFEELSEKQKAAWKEKKKAEAGERRKLEREVWEAWKATHINHLGVGVHWDEQGGPDKFDVPHREERAKANGMPALDSAEALAKALGVPVARLRWFAFHREVDTGTHYQSWQIPKRDGGQRTITAPKKELKAAQRWVLSNVVERLPVHGAAHGFVAGRSILTNALAHRGADVLVKVDVKDFFPSVTWRRVKGLLRKGGLEEHAATLLSLLSTEAPREVMQFRGKTLYVAKGPRALPQGAPTSPAITNALCLKLDKRVSAMAKRLGFTYTRYADDLTFSWKRAKGAKGKAQADAPVALLLARVKSILEAEGFTLHPDKTRVLRKGTRQRVTGLVVNEAPNGVPAARVPRDVIRRLRAAIHNREKGKPGREGESLDQLKGMAAFIHMTDPAKGRAFLQQLEALEKRGQP</sequence>
<dbReference type="STRING" id="394096.DB31_7681"/>
<evidence type="ECO:0000259" key="11">
    <source>
        <dbReference type="PROSITE" id="PS50878"/>
    </source>
</evidence>
<organism evidence="12 13">
    <name type="scientific">Hyalangium minutum</name>
    <dbReference type="NCBI Taxonomy" id="394096"/>
    <lineage>
        <taxon>Bacteria</taxon>
        <taxon>Pseudomonadati</taxon>
        <taxon>Myxococcota</taxon>
        <taxon>Myxococcia</taxon>
        <taxon>Myxococcales</taxon>
        <taxon>Cystobacterineae</taxon>
        <taxon>Archangiaceae</taxon>
        <taxon>Hyalangium</taxon>
    </lineage>
</organism>
<dbReference type="GO" id="GO:0051607">
    <property type="term" value="P:defense response to virus"/>
    <property type="evidence" value="ECO:0007669"/>
    <property type="project" value="UniProtKB-KW"/>
</dbReference>
<keyword evidence="2" id="KW-0808">Transferase</keyword>
<evidence type="ECO:0000256" key="3">
    <source>
        <dbReference type="ARBA" id="ARBA00022695"/>
    </source>
</evidence>
<dbReference type="RefSeq" id="WP_044189224.1">
    <property type="nucleotide sequence ID" value="NZ_JMCB01000006.1"/>
</dbReference>
<dbReference type="CDD" id="cd03487">
    <property type="entry name" value="RT_Bac_retron_II"/>
    <property type="match status" value="1"/>
</dbReference>
<feature type="region of interest" description="Disordered" evidence="10">
    <location>
        <begin position="1"/>
        <end position="35"/>
    </location>
</feature>
<dbReference type="PANTHER" id="PTHR34047:SF7">
    <property type="entry name" value="RNA-DIRECTED DNA POLYMERASE"/>
    <property type="match status" value="1"/>
</dbReference>
<dbReference type="PATRIC" id="fig|394096.3.peg.3723"/>
<protein>
    <recommendedName>
        <fullName evidence="1">RNA-directed DNA polymerase</fullName>
        <ecNumber evidence="1">2.7.7.49</ecNumber>
    </recommendedName>
</protein>
<comment type="similarity">
    <text evidence="8">Belongs to the bacterial reverse transcriptase family.</text>
</comment>
<keyword evidence="4" id="KW-0479">Metal-binding</keyword>
<evidence type="ECO:0000256" key="2">
    <source>
        <dbReference type="ARBA" id="ARBA00022679"/>
    </source>
</evidence>
<dbReference type="PANTHER" id="PTHR34047">
    <property type="entry name" value="NUCLEAR INTRON MATURASE 1, MITOCHONDRIAL-RELATED"/>
    <property type="match status" value="1"/>
</dbReference>
<keyword evidence="7" id="KW-0051">Antiviral defense</keyword>
<evidence type="ECO:0000256" key="4">
    <source>
        <dbReference type="ARBA" id="ARBA00022723"/>
    </source>
</evidence>
<dbReference type="OrthoDB" id="7055795at2"/>
<dbReference type="InterPro" id="IPR051083">
    <property type="entry name" value="GrpII_Intron_Splice-Mob/Def"/>
</dbReference>
<feature type="compositionally biased region" description="Pro residues" evidence="10">
    <location>
        <begin position="11"/>
        <end position="25"/>
    </location>
</feature>
<accession>A0A085WL81</accession>
<proteinExistence type="inferred from homology"/>
<evidence type="ECO:0000256" key="8">
    <source>
        <dbReference type="ARBA" id="ARBA00034120"/>
    </source>
</evidence>
<evidence type="ECO:0000256" key="1">
    <source>
        <dbReference type="ARBA" id="ARBA00012493"/>
    </source>
</evidence>
<evidence type="ECO:0000256" key="5">
    <source>
        <dbReference type="ARBA" id="ARBA00022842"/>
    </source>
</evidence>
<evidence type="ECO:0000256" key="7">
    <source>
        <dbReference type="ARBA" id="ARBA00023118"/>
    </source>
</evidence>
<evidence type="ECO:0000256" key="6">
    <source>
        <dbReference type="ARBA" id="ARBA00022918"/>
    </source>
</evidence>
<dbReference type="PROSITE" id="PS50878">
    <property type="entry name" value="RT_POL"/>
    <property type="match status" value="1"/>
</dbReference>
<evidence type="ECO:0000256" key="9">
    <source>
        <dbReference type="ARBA" id="ARBA00048173"/>
    </source>
</evidence>
<dbReference type="Proteomes" id="UP000028725">
    <property type="component" value="Unassembled WGS sequence"/>
</dbReference>
<dbReference type="GO" id="GO:0046872">
    <property type="term" value="F:metal ion binding"/>
    <property type="evidence" value="ECO:0007669"/>
    <property type="project" value="UniProtKB-KW"/>
</dbReference>
<evidence type="ECO:0000313" key="12">
    <source>
        <dbReference type="EMBL" id="KFE68444.1"/>
    </source>
</evidence>
<keyword evidence="5" id="KW-0460">Magnesium</keyword>
<evidence type="ECO:0000313" key="13">
    <source>
        <dbReference type="Proteomes" id="UP000028725"/>
    </source>
</evidence>
<dbReference type="PRINTS" id="PR00866">
    <property type="entry name" value="RNADNAPOLMS"/>
</dbReference>
<dbReference type="InterPro" id="IPR000123">
    <property type="entry name" value="Reverse_transcriptase_msDNA"/>
</dbReference>
<comment type="catalytic activity">
    <reaction evidence="9">
        <text>DNA(n) + a 2'-deoxyribonucleoside 5'-triphosphate = DNA(n+1) + diphosphate</text>
        <dbReference type="Rhea" id="RHEA:22508"/>
        <dbReference type="Rhea" id="RHEA-COMP:17339"/>
        <dbReference type="Rhea" id="RHEA-COMP:17340"/>
        <dbReference type="ChEBI" id="CHEBI:33019"/>
        <dbReference type="ChEBI" id="CHEBI:61560"/>
        <dbReference type="ChEBI" id="CHEBI:173112"/>
        <dbReference type="EC" id="2.7.7.49"/>
    </reaction>
</comment>
<dbReference type="GO" id="GO:0003723">
    <property type="term" value="F:RNA binding"/>
    <property type="evidence" value="ECO:0007669"/>
    <property type="project" value="InterPro"/>
</dbReference>
<keyword evidence="6 12" id="KW-0695">RNA-directed DNA polymerase</keyword>
<dbReference type="InterPro" id="IPR000477">
    <property type="entry name" value="RT_dom"/>
</dbReference>
<dbReference type="SUPFAM" id="SSF56672">
    <property type="entry name" value="DNA/RNA polymerases"/>
    <property type="match status" value="1"/>
</dbReference>
<dbReference type="GO" id="GO:0003964">
    <property type="term" value="F:RNA-directed DNA polymerase activity"/>
    <property type="evidence" value="ECO:0007669"/>
    <property type="project" value="UniProtKB-KW"/>
</dbReference>
<dbReference type="AlphaFoldDB" id="A0A085WL81"/>
<keyword evidence="13" id="KW-1185">Reference proteome</keyword>